<dbReference type="Proteomes" id="UP000270296">
    <property type="component" value="Unassembled WGS sequence"/>
</dbReference>
<name>A0A183J408_9BILA</name>
<evidence type="ECO:0000313" key="2">
    <source>
        <dbReference type="EMBL" id="VDP33204.1"/>
    </source>
</evidence>
<feature type="transmembrane region" description="Helical" evidence="1">
    <location>
        <begin position="151"/>
        <end position="171"/>
    </location>
</feature>
<keyword evidence="1" id="KW-0812">Transmembrane</keyword>
<sequence length="254" mass="29137">MCERREATAVGRTYDGVMAMAQKRMPRASNGQRMLRDQLSKDMPRTRWLESFERLTLSYLETPPLELAPFVNGQKAEKSRSERKQINFNKSSYTLQCHDRARNCHRLVPHGETALEKLLGMEQLASLGRDPKRATIEAFGLRVTNRWRGSFGIECGVCATAALHLGFWVVYMHQQIRGRKQKQTSTKDSEVNFWTLATTVIKREMRLALEFQGCLLVTHCPDRVPLEALLLLEHAIGQESHMFSKDSVYRLVAL</sequence>
<reference evidence="2 3" key="2">
    <citation type="submission" date="2018-11" db="EMBL/GenBank/DDBJ databases">
        <authorList>
            <consortium name="Pathogen Informatics"/>
        </authorList>
    </citation>
    <scope>NUCLEOTIDE SEQUENCE [LARGE SCALE GENOMIC DNA]</scope>
</reference>
<evidence type="ECO:0000313" key="4">
    <source>
        <dbReference type="WBParaSite" id="SBAD_0001097601-mRNA-1"/>
    </source>
</evidence>
<dbReference type="WBParaSite" id="SBAD_0001097601-mRNA-1">
    <property type="protein sequence ID" value="SBAD_0001097601-mRNA-1"/>
    <property type="gene ID" value="SBAD_0001097601"/>
</dbReference>
<keyword evidence="1" id="KW-0472">Membrane</keyword>
<protein>
    <submittedName>
        <fullName evidence="4">RT_RNaseH_2 domain-containing protein</fullName>
    </submittedName>
</protein>
<gene>
    <name evidence="2" type="ORF">SBAD_LOCUS10606</name>
</gene>
<dbReference type="EMBL" id="UZAM01014316">
    <property type="protein sequence ID" value="VDP33204.1"/>
    <property type="molecule type" value="Genomic_DNA"/>
</dbReference>
<proteinExistence type="predicted"/>
<dbReference type="AlphaFoldDB" id="A0A183J408"/>
<evidence type="ECO:0000256" key="1">
    <source>
        <dbReference type="SAM" id="Phobius"/>
    </source>
</evidence>
<keyword evidence="3" id="KW-1185">Reference proteome</keyword>
<reference evidence="4" key="1">
    <citation type="submission" date="2016-06" db="UniProtKB">
        <authorList>
            <consortium name="WormBaseParasite"/>
        </authorList>
    </citation>
    <scope>IDENTIFICATION</scope>
</reference>
<accession>A0A183J408</accession>
<keyword evidence="1" id="KW-1133">Transmembrane helix</keyword>
<evidence type="ECO:0000313" key="3">
    <source>
        <dbReference type="Proteomes" id="UP000270296"/>
    </source>
</evidence>
<organism evidence="4">
    <name type="scientific">Soboliphyme baturini</name>
    <dbReference type="NCBI Taxonomy" id="241478"/>
    <lineage>
        <taxon>Eukaryota</taxon>
        <taxon>Metazoa</taxon>
        <taxon>Ecdysozoa</taxon>
        <taxon>Nematoda</taxon>
        <taxon>Enoplea</taxon>
        <taxon>Dorylaimia</taxon>
        <taxon>Dioctophymatida</taxon>
        <taxon>Dioctophymatoidea</taxon>
        <taxon>Soboliphymatidae</taxon>
        <taxon>Soboliphyme</taxon>
    </lineage>
</organism>